<dbReference type="GO" id="GO:0015020">
    <property type="term" value="F:glucuronosyltransferase activity"/>
    <property type="evidence" value="ECO:0007669"/>
    <property type="project" value="UniProtKB-EC"/>
</dbReference>
<organism evidence="13 14">
    <name type="scientific">Haemonchus contortus</name>
    <name type="common">Barber pole worm</name>
    <dbReference type="NCBI Taxonomy" id="6289"/>
    <lineage>
        <taxon>Eukaryota</taxon>
        <taxon>Metazoa</taxon>
        <taxon>Ecdysozoa</taxon>
        <taxon>Nematoda</taxon>
        <taxon>Chromadorea</taxon>
        <taxon>Rhabditida</taxon>
        <taxon>Rhabditina</taxon>
        <taxon>Rhabditomorpha</taxon>
        <taxon>Strongyloidea</taxon>
        <taxon>Trichostrongylidae</taxon>
        <taxon>Haemonchus</taxon>
    </lineage>
</organism>
<dbReference type="AlphaFoldDB" id="A0A7I4YZG9"/>
<keyword evidence="6 12" id="KW-0732">Signal</keyword>
<dbReference type="SUPFAM" id="SSF53756">
    <property type="entry name" value="UDP-Glycosyltransferase/glycogen phosphorylase"/>
    <property type="match status" value="1"/>
</dbReference>
<comment type="similarity">
    <text evidence="2 11">Belongs to the UDP-glycosyltransferase family.</text>
</comment>
<accession>A0A7I4YZG9</accession>
<evidence type="ECO:0000256" key="6">
    <source>
        <dbReference type="ARBA" id="ARBA00022729"/>
    </source>
</evidence>
<keyword evidence="9" id="KW-0325">Glycoprotein</keyword>
<dbReference type="Proteomes" id="UP000025227">
    <property type="component" value="Unplaced"/>
</dbReference>
<feature type="chain" id="PRO_5029948288" description="UDP-glucuronosyltransferase" evidence="12">
    <location>
        <begin position="18"/>
        <end position="500"/>
    </location>
</feature>
<comment type="subcellular location">
    <subcellularLocation>
        <location evidence="1 12">Membrane</location>
        <topology evidence="1 12">Single-pass membrane protein</topology>
    </subcellularLocation>
</comment>
<keyword evidence="7 12" id="KW-1133">Transmembrane helix</keyword>
<dbReference type="PROSITE" id="PS00375">
    <property type="entry name" value="UDPGT"/>
    <property type="match status" value="1"/>
</dbReference>
<evidence type="ECO:0000256" key="9">
    <source>
        <dbReference type="ARBA" id="ARBA00023180"/>
    </source>
</evidence>
<dbReference type="OMA" id="YYIVIAC"/>
<dbReference type="PANTHER" id="PTHR48043:SF119">
    <property type="entry name" value="UDP-GLUCURONOSYLTRANSFERASE"/>
    <property type="match status" value="1"/>
</dbReference>
<dbReference type="Pfam" id="PF00201">
    <property type="entry name" value="UDPGT"/>
    <property type="match status" value="1"/>
</dbReference>
<keyword evidence="3 11" id="KW-0328">Glycosyltransferase</keyword>
<name>A0A7I4YZG9_HAECO</name>
<protein>
    <recommendedName>
        <fullName evidence="12">UDP-glucuronosyltransferase</fullName>
        <ecNumber evidence="12">2.4.1.17</ecNumber>
    </recommendedName>
</protein>
<evidence type="ECO:0000256" key="8">
    <source>
        <dbReference type="ARBA" id="ARBA00023136"/>
    </source>
</evidence>
<feature type="signal peptide" evidence="12">
    <location>
        <begin position="1"/>
        <end position="17"/>
    </location>
</feature>
<dbReference type="InterPro" id="IPR050271">
    <property type="entry name" value="UDP-glycosyltransferase"/>
</dbReference>
<evidence type="ECO:0000256" key="5">
    <source>
        <dbReference type="ARBA" id="ARBA00022692"/>
    </source>
</evidence>
<evidence type="ECO:0000256" key="4">
    <source>
        <dbReference type="ARBA" id="ARBA00022679"/>
    </source>
</evidence>
<dbReference type="FunFam" id="3.40.50.2000:FF:000118">
    <property type="entry name" value="UDP-glucuronosyltransferase"/>
    <property type="match status" value="1"/>
</dbReference>
<evidence type="ECO:0000256" key="12">
    <source>
        <dbReference type="RuleBase" id="RU362059"/>
    </source>
</evidence>
<dbReference type="InterPro" id="IPR035595">
    <property type="entry name" value="UDP_glycos_trans_CS"/>
</dbReference>
<evidence type="ECO:0000256" key="3">
    <source>
        <dbReference type="ARBA" id="ARBA00022676"/>
    </source>
</evidence>
<evidence type="ECO:0000256" key="2">
    <source>
        <dbReference type="ARBA" id="ARBA00009995"/>
    </source>
</evidence>
<keyword evidence="4 11" id="KW-0808">Transferase</keyword>
<dbReference type="WBParaSite" id="HCON_00161690-00001">
    <property type="protein sequence ID" value="HCON_00161690-00001"/>
    <property type="gene ID" value="HCON_00161690"/>
</dbReference>
<dbReference type="Gene3D" id="3.40.50.2000">
    <property type="entry name" value="Glycogen Phosphorylase B"/>
    <property type="match status" value="1"/>
</dbReference>
<dbReference type="EC" id="2.4.1.17" evidence="12"/>
<comment type="catalytic activity">
    <reaction evidence="10 12">
        <text>glucuronate acceptor + UDP-alpha-D-glucuronate = acceptor beta-D-glucuronoside + UDP + H(+)</text>
        <dbReference type="Rhea" id="RHEA:21032"/>
        <dbReference type="ChEBI" id="CHEBI:15378"/>
        <dbReference type="ChEBI" id="CHEBI:58052"/>
        <dbReference type="ChEBI" id="CHEBI:58223"/>
        <dbReference type="ChEBI" id="CHEBI:132367"/>
        <dbReference type="ChEBI" id="CHEBI:132368"/>
        <dbReference type="EC" id="2.4.1.17"/>
    </reaction>
</comment>
<evidence type="ECO:0000256" key="10">
    <source>
        <dbReference type="ARBA" id="ARBA00047475"/>
    </source>
</evidence>
<keyword evidence="5 12" id="KW-0812">Transmembrane</keyword>
<dbReference type="CDD" id="cd03784">
    <property type="entry name" value="GT1_Gtf-like"/>
    <property type="match status" value="1"/>
</dbReference>
<evidence type="ECO:0000256" key="1">
    <source>
        <dbReference type="ARBA" id="ARBA00004167"/>
    </source>
</evidence>
<dbReference type="OrthoDB" id="5835829at2759"/>
<reference evidence="14" key="1">
    <citation type="submission" date="2020-12" db="UniProtKB">
        <authorList>
            <consortium name="WormBaseParasite"/>
        </authorList>
    </citation>
    <scope>IDENTIFICATION</scope>
    <source>
        <strain evidence="14">MHco3</strain>
    </source>
</reference>
<dbReference type="GO" id="GO:0016020">
    <property type="term" value="C:membrane"/>
    <property type="evidence" value="ECO:0007669"/>
    <property type="project" value="UniProtKB-SubCell"/>
</dbReference>
<evidence type="ECO:0000256" key="11">
    <source>
        <dbReference type="RuleBase" id="RU003718"/>
    </source>
</evidence>
<sequence>MKVVFILWLQLAHVTLAANILFLNTWNSKSHGLTMKPLAERLVERGNNVTIYTMLHKSIGPLGKGVNTLETVLRPDQPTRDQQTVDTLFWNFEMKPEIFEAPHKISYDYMMYSLEDETFQKVMDTRWDVVILDELFAVAQGAMALALREKYGTKLATFATTDFSNQYSVYRGFSRNPIITPDYYTKGYNMMSFDVTNFFIRLASIRDLIYEQYYIVIACNRWLKKAGEVLNVYNSYDTIFEASHASLTDFPSGYGYPSPIGTDLIHVGEYCQESKELPPDLKSFVEDPTSKGTIYIAFGSLVNWNAAKPEIISTFFDALNIFSDYRIIFSYAGPEVKNKKPHVKLLRWAPQNDILAHNKTVLFFTHGGLKSIKEGICSNTPMLFLPFFADQPRNALFARRLGIADVIYKMNITREELSSKINRVLTDTSFAVNTEKLHRQFLDHVMDPLDYGSRWIDRVGKIQDEQCVYYKNRGRLLSWISYLYIDFLVVVVVLMLSILT</sequence>
<evidence type="ECO:0000313" key="13">
    <source>
        <dbReference type="Proteomes" id="UP000025227"/>
    </source>
</evidence>
<evidence type="ECO:0000256" key="7">
    <source>
        <dbReference type="ARBA" id="ARBA00022989"/>
    </source>
</evidence>
<dbReference type="InterPro" id="IPR002213">
    <property type="entry name" value="UDP_glucos_trans"/>
</dbReference>
<feature type="transmembrane region" description="Helical" evidence="12">
    <location>
        <begin position="476"/>
        <end position="499"/>
    </location>
</feature>
<keyword evidence="13" id="KW-1185">Reference proteome</keyword>
<keyword evidence="8 12" id="KW-0472">Membrane</keyword>
<evidence type="ECO:0000313" key="14">
    <source>
        <dbReference type="WBParaSite" id="HCON_00161690-00001"/>
    </source>
</evidence>
<proteinExistence type="inferred from homology"/>
<dbReference type="PANTHER" id="PTHR48043">
    <property type="entry name" value="EG:EG0003.4 PROTEIN-RELATED"/>
    <property type="match status" value="1"/>
</dbReference>